<feature type="transmembrane region" description="Helical" evidence="1">
    <location>
        <begin position="45"/>
        <end position="64"/>
    </location>
</feature>
<sequence length="93" mass="10847">MTATLTRRALPAGRSQSRFLGLLLHRGLFHMALHILSYLSRDHLFIGLIEVLLQVLLRSLLLFFHKKTESIQLLRGEGNFQFRYTHIFPPSKF</sequence>
<name>Q24NR1_DESHY</name>
<keyword evidence="1" id="KW-0472">Membrane</keyword>
<reference evidence="2 3" key="1">
    <citation type="journal article" date="2006" name="J. Bacteriol.">
        <title>Complete genome sequence of the dehalorespiring bacterium Desulfitobacterium hafniense Y51 and comparison with Dehalococcoides ethenogenes 195.</title>
        <authorList>
            <person name="Nonaka H."/>
            <person name="Keresztes G."/>
            <person name="Shinoda Y."/>
            <person name="Ikenaga Y."/>
            <person name="Abe M."/>
            <person name="Naito K."/>
            <person name="Inatomi K."/>
            <person name="Furukawa K."/>
            <person name="Inui M."/>
            <person name="Yukawa H."/>
        </authorList>
    </citation>
    <scope>NUCLEOTIDE SEQUENCE [LARGE SCALE GENOMIC DNA]</scope>
    <source>
        <strain evidence="2 3">Y51</strain>
    </source>
</reference>
<feature type="transmembrane region" description="Helical" evidence="1">
    <location>
        <begin position="20"/>
        <end position="39"/>
    </location>
</feature>
<organism evidence="2 3">
    <name type="scientific">Desulfitobacterium hafniense (strain Y51)</name>
    <dbReference type="NCBI Taxonomy" id="138119"/>
    <lineage>
        <taxon>Bacteria</taxon>
        <taxon>Bacillati</taxon>
        <taxon>Bacillota</taxon>
        <taxon>Clostridia</taxon>
        <taxon>Eubacteriales</taxon>
        <taxon>Desulfitobacteriaceae</taxon>
        <taxon>Desulfitobacterium</taxon>
    </lineage>
</organism>
<dbReference type="EMBL" id="AP008230">
    <property type="protein sequence ID" value="BAE86331.1"/>
    <property type="molecule type" value="Genomic_DNA"/>
</dbReference>
<keyword evidence="3" id="KW-1185">Reference proteome</keyword>
<proteinExistence type="predicted"/>
<dbReference type="Proteomes" id="UP000001946">
    <property type="component" value="Chromosome"/>
</dbReference>
<protein>
    <submittedName>
        <fullName evidence="2">Uncharacterized protein</fullName>
    </submittedName>
</protein>
<keyword evidence="1" id="KW-0812">Transmembrane</keyword>
<gene>
    <name evidence="2" type="ordered locus">DSY4542</name>
</gene>
<accession>Q24NR1</accession>
<evidence type="ECO:0000313" key="3">
    <source>
        <dbReference type="Proteomes" id="UP000001946"/>
    </source>
</evidence>
<evidence type="ECO:0000313" key="2">
    <source>
        <dbReference type="EMBL" id="BAE86331.1"/>
    </source>
</evidence>
<keyword evidence="1" id="KW-1133">Transmembrane helix</keyword>
<dbReference type="HOGENOM" id="CLU_2394937_0_0_9"/>
<dbReference type="AlphaFoldDB" id="Q24NR1"/>
<dbReference type="KEGG" id="dsy:DSY4542"/>
<evidence type="ECO:0000256" key="1">
    <source>
        <dbReference type="SAM" id="Phobius"/>
    </source>
</evidence>